<gene>
    <name evidence="1" type="ORF">CBE74_05155</name>
</gene>
<reference evidence="1 2" key="1">
    <citation type="journal article" date="2014" name="BMC Vet. Res.">
        <title>First report of Corynebacterium pseudotuberculosis from caseous lymphadenitis lesions in Black Alentejano pig (Sus scrofa domesticus).</title>
        <authorList>
            <person name="Oliveira M."/>
            <person name="Barroco C."/>
            <person name="Mottola C."/>
            <person name="Santos R."/>
            <person name="Lemsaddek A."/>
            <person name="Tavares L."/>
            <person name="Semedo-Lemsaddek T."/>
        </authorList>
    </citation>
    <scope>NUCLEOTIDE SEQUENCE [LARGE SCALE GENOMIC DNA]</scope>
    <source>
        <strain evidence="1 2">PO100/5</strain>
    </source>
</reference>
<keyword evidence="2" id="KW-1185">Reference proteome</keyword>
<name>A0A7U5HLJ3_9CORY</name>
<proteinExistence type="predicted"/>
<sequence length="164" mass="19065">MVVTDVERMMSVVLWIILVVIVLVMLLAAWRFLVVRSEGSAVVIRRLPADTGRRWRHGSMRYRGETLEYFKLRSLVPKADLIINRQDVDYMGSRELDPSEIRLLADGATVHSLKVRGVRYEIALDNAYSMGLVSWLESAPSRRLERMDHTILQNKIDRSKRRDR</sequence>
<evidence type="ECO:0000313" key="2">
    <source>
        <dbReference type="Proteomes" id="UP000195652"/>
    </source>
</evidence>
<reference evidence="1 2" key="3">
    <citation type="journal article" date="2020" name="Int. J. Syst. Evol. Microbiol.">
        <title>Corynebacterium silvaticum sp. nov., a unique group of NTTB corynebacteria in wild boar and roe deer.</title>
        <authorList>
            <person name="Dangel A."/>
            <person name="Berger A."/>
            <person name="Rau J."/>
            <person name="Eisenberg T."/>
            <person name="Kampfer P."/>
            <person name="Margos G."/>
            <person name="Contzen M."/>
            <person name="Busse H.J."/>
            <person name="Konrad R."/>
            <person name="Peters M."/>
            <person name="Sting R."/>
            <person name="Sing A."/>
        </authorList>
    </citation>
    <scope>NUCLEOTIDE SEQUENCE [LARGE SCALE GENOMIC DNA]</scope>
    <source>
        <strain evidence="1 2">PO100/5</strain>
    </source>
</reference>
<evidence type="ECO:0000313" key="1">
    <source>
        <dbReference type="EMBL" id="ARU45980.1"/>
    </source>
</evidence>
<protein>
    <submittedName>
        <fullName evidence="1">DUF2550 domain-containing protein</fullName>
    </submittedName>
</protein>
<dbReference type="OrthoDB" id="4793422at2"/>
<dbReference type="KEGG" id="csil:CBE74_05155"/>
<accession>A0A7U5HLJ3</accession>
<dbReference type="RefSeq" id="WP_087453805.1">
    <property type="nucleotide sequence ID" value="NZ_CP021417.2"/>
</dbReference>
<dbReference type="Proteomes" id="UP000195652">
    <property type="component" value="Chromosome"/>
</dbReference>
<dbReference type="EMBL" id="CP021417">
    <property type="protein sequence ID" value="ARU45980.1"/>
    <property type="molecule type" value="Genomic_DNA"/>
</dbReference>
<organism evidence="1 2">
    <name type="scientific">Corynebacterium silvaticum</name>
    <dbReference type="NCBI Taxonomy" id="2320431"/>
    <lineage>
        <taxon>Bacteria</taxon>
        <taxon>Bacillati</taxon>
        <taxon>Actinomycetota</taxon>
        <taxon>Actinomycetes</taxon>
        <taxon>Mycobacteriales</taxon>
        <taxon>Corynebacteriaceae</taxon>
        <taxon>Corynebacterium</taxon>
    </lineage>
</organism>
<reference evidence="1 2" key="4">
    <citation type="journal article" date="2020" name="PLoS ONE">
        <title>Taxonomic classification of strain PO100/5 shows a broader geographic distribution and genetic markers of the recently described Corynebacterium silvaticum.</title>
        <authorList>
            <person name="Viana M.V.C."/>
            <person name="Profeta R."/>
            <person name="da Silva A.L."/>
            <person name="Hurtado R."/>
            <person name="Cerqueira J.C."/>
            <person name="Ribeiro B.F.S."/>
            <person name="Almeida M.O."/>
            <person name="Morais-Rodrigues F."/>
            <person name="Soares S.C."/>
            <person name="Oliveira M."/>
            <person name="Tavares L."/>
            <person name="Figueiredo H."/>
            <person name="Wattam A.R."/>
            <person name="Barh D."/>
            <person name="Ghosh P."/>
            <person name="Silva A."/>
            <person name="Azevedo V."/>
        </authorList>
    </citation>
    <scope>NUCLEOTIDE SEQUENCE [LARGE SCALE GENOMIC DNA]</scope>
    <source>
        <strain evidence="1 2">PO100/5</strain>
    </source>
</reference>
<dbReference type="InterPro" id="IPR019675">
    <property type="entry name" value="DUF2550"/>
</dbReference>
<reference evidence="1 2" key="2">
    <citation type="journal article" date="2020" name="Antonie Van Leeuwenhoek">
        <title>Phylogenomic characterisation of a novel corynebacterial species pathogenic to animals.</title>
        <authorList>
            <person name="Moller J."/>
            <person name="Musella L."/>
            <person name="Melnikov V."/>
            <person name="Geissdorfer W."/>
            <person name="Burkovski A."/>
            <person name="Sangal V."/>
        </authorList>
    </citation>
    <scope>NUCLEOTIDE SEQUENCE [LARGE SCALE GENOMIC DNA]</scope>
    <source>
        <strain evidence="1 2">PO100/5</strain>
    </source>
</reference>
<dbReference type="GeneID" id="75007648"/>
<dbReference type="Pfam" id="PF10739">
    <property type="entry name" value="DUF2550"/>
    <property type="match status" value="1"/>
</dbReference>
<dbReference type="AlphaFoldDB" id="A0A7U5HLJ3"/>